<dbReference type="Pfam" id="PF01636">
    <property type="entry name" value="APH"/>
    <property type="match status" value="1"/>
</dbReference>
<dbReference type="Gene3D" id="3.30.200.20">
    <property type="entry name" value="Phosphorylase Kinase, domain 1"/>
    <property type="match status" value="1"/>
</dbReference>
<keyword evidence="2" id="KW-0067">ATP-binding</keyword>
<protein>
    <recommendedName>
        <fullName evidence="3">Aminoglycoside phosphotransferase domain-containing protein</fullName>
    </recommendedName>
</protein>
<proteinExistence type="predicted"/>
<comment type="caution">
    <text evidence="4">The sequence shown here is derived from an EMBL/GenBank/DDBJ whole genome shotgun (WGS) entry which is preliminary data.</text>
</comment>
<dbReference type="GO" id="GO:0005524">
    <property type="term" value="F:ATP binding"/>
    <property type="evidence" value="ECO:0007669"/>
    <property type="project" value="UniProtKB-KW"/>
</dbReference>
<accession>A0A0F9LQH7</accession>
<name>A0A0F9LQH7_9ZZZZ</name>
<evidence type="ECO:0000256" key="1">
    <source>
        <dbReference type="ARBA" id="ARBA00022741"/>
    </source>
</evidence>
<dbReference type="AlphaFoldDB" id="A0A0F9LQH7"/>
<sequence>MTRFENLQQFINTQLNAKSHTLNAITGDASFRRYYRLNHDNKHLIVMDSDPQKVNNEPYISLNQVFVEQGFLLPTIIASDEKQGFFILSDLGSTHLADMLDDANRTEHYQALISLSTQWAKTPAASAMQAYNADFIKLELDIFSQWLVSDFINESLSAEQKIMWQTSSDLLIKAMREQPTVTVHRDYHSRNIMNSNGQWAIIDYQDAVRGPLCYDLVSLLRDCYFKLPQQELTSLLDFAYQEFTAQNLLVNTSFDEFKYWFDLTGLQRHLKAAGIFCRLYLRDGKTGYLDNILPTLDYIIEVAANYPELKALSEWTKNTIVPKVTEKLAKERS</sequence>
<dbReference type="PANTHER" id="PTHR33540">
    <property type="entry name" value="TRNA THREONYLCARBAMOYLADENOSINE BIOSYNTHESIS PROTEIN TSAE"/>
    <property type="match status" value="1"/>
</dbReference>
<keyword evidence="1" id="KW-0547">Nucleotide-binding</keyword>
<feature type="domain" description="Aminoglycoside phosphotransferase" evidence="3">
    <location>
        <begin position="22"/>
        <end position="229"/>
    </location>
</feature>
<reference evidence="4" key="1">
    <citation type="journal article" date="2015" name="Nature">
        <title>Complex archaea that bridge the gap between prokaryotes and eukaryotes.</title>
        <authorList>
            <person name="Spang A."/>
            <person name="Saw J.H."/>
            <person name="Jorgensen S.L."/>
            <person name="Zaremba-Niedzwiedzka K."/>
            <person name="Martijn J."/>
            <person name="Lind A.E."/>
            <person name="van Eijk R."/>
            <person name="Schleper C."/>
            <person name="Guy L."/>
            <person name="Ettema T.J."/>
        </authorList>
    </citation>
    <scope>NUCLEOTIDE SEQUENCE</scope>
</reference>
<dbReference type="InterPro" id="IPR002575">
    <property type="entry name" value="Aminoglycoside_PTrfase"/>
</dbReference>
<evidence type="ECO:0000313" key="4">
    <source>
        <dbReference type="EMBL" id="KKM95633.1"/>
    </source>
</evidence>
<evidence type="ECO:0000256" key="2">
    <source>
        <dbReference type="ARBA" id="ARBA00022840"/>
    </source>
</evidence>
<dbReference type="Gene3D" id="3.90.1200.10">
    <property type="match status" value="1"/>
</dbReference>
<organism evidence="4">
    <name type="scientific">marine sediment metagenome</name>
    <dbReference type="NCBI Taxonomy" id="412755"/>
    <lineage>
        <taxon>unclassified sequences</taxon>
        <taxon>metagenomes</taxon>
        <taxon>ecological metagenomes</taxon>
    </lineage>
</organism>
<dbReference type="EMBL" id="LAZR01005982">
    <property type="protein sequence ID" value="KKM95633.1"/>
    <property type="molecule type" value="Genomic_DNA"/>
</dbReference>
<dbReference type="PANTHER" id="PTHR33540:SF1">
    <property type="entry name" value="N-ACETYLMURAMATE_N-ACETYLGLUCOSAMINE KINASE"/>
    <property type="match status" value="1"/>
</dbReference>
<gene>
    <name evidence="4" type="ORF">LCGC14_1186280</name>
</gene>
<dbReference type="InterPro" id="IPR011009">
    <property type="entry name" value="Kinase-like_dom_sf"/>
</dbReference>
<dbReference type="SUPFAM" id="SSF56112">
    <property type="entry name" value="Protein kinase-like (PK-like)"/>
    <property type="match status" value="1"/>
</dbReference>
<evidence type="ECO:0000259" key="3">
    <source>
        <dbReference type="Pfam" id="PF01636"/>
    </source>
</evidence>